<organism evidence="12 13">
    <name type="scientific">Schistosoma haematobium</name>
    <name type="common">Blood fluke</name>
    <dbReference type="NCBI Taxonomy" id="6185"/>
    <lineage>
        <taxon>Eukaryota</taxon>
        <taxon>Metazoa</taxon>
        <taxon>Spiralia</taxon>
        <taxon>Lophotrochozoa</taxon>
        <taxon>Platyhelminthes</taxon>
        <taxon>Trematoda</taxon>
        <taxon>Digenea</taxon>
        <taxon>Strigeidida</taxon>
        <taxon>Schistosomatoidea</taxon>
        <taxon>Schistosomatidae</taxon>
        <taxon>Schistosoma</taxon>
    </lineage>
</organism>
<keyword evidence="6" id="KW-0679">Respiratory chain</keyword>
<evidence type="ECO:0000256" key="3">
    <source>
        <dbReference type="ARBA" id="ARBA00004637"/>
    </source>
</evidence>
<accession>A0A6A5DBJ7</accession>
<dbReference type="InterPro" id="IPR019342">
    <property type="entry name" value="NADH_UbQ_OxRdtase_FeS-su5"/>
</dbReference>
<dbReference type="EMBL" id="AMPZ03000002">
    <property type="protein sequence ID" value="KAH9591394.1"/>
    <property type="molecule type" value="Genomic_DNA"/>
</dbReference>
<keyword evidence="7" id="KW-0999">Mitochondrion inner membrane</keyword>
<comment type="function">
    <text evidence="1">Accessory subunit of the mitochondrial membrane respiratory chain NADH dehydrogenase (Complex I), that is believed not to be involved in catalysis. Complex I functions in the transfer of electrons from NADH to the respiratory chain. The immediate electron acceptor for the enzyme is believed to be ubiquinone.</text>
</comment>
<evidence type="ECO:0000256" key="2">
    <source>
        <dbReference type="ARBA" id="ARBA00004569"/>
    </source>
</evidence>
<reference evidence="12" key="3">
    <citation type="submission" date="2021-06" db="EMBL/GenBank/DDBJ databases">
        <title>Chromosome-level genome assembly for S. haematobium.</title>
        <authorList>
            <person name="Stroehlein A.J."/>
        </authorList>
    </citation>
    <scope>NUCLEOTIDE SEQUENCE</scope>
</reference>
<dbReference type="RefSeq" id="XP_012793985.2">
    <property type="nucleotide sequence ID" value="XM_012938531.3"/>
</dbReference>
<dbReference type="GO" id="GO:0005758">
    <property type="term" value="C:mitochondrial intermembrane space"/>
    <property type="evidence" value="ECO:0007669"/>
    <property type="project" value="UniProtKB-SubCell"/>
</dbReference>
<evidence type="ECO:0000313" key="13">
    <source>
        <dbReference type="Proteomes" id="UP000471633"/>
    </source>
</evidence>
<proteinExistence type="inferred from homology"/>
<evidence type="ECO:0000256" key="8">
    <source>
        <dbReference type="ARBA" id="ARBA00022982"/>
    </source>
</evidence>
<evidence type="ECO:0000256" key="1">
    <source>
        <dbReference type="ARBA" id="ARBA00003195"/>
    </source>
</evidence>
<evidence type="ECO:0000313" key="12">
    <source>
        <dbReference type="EMBL" id="KAH9591394.1"/>
    </source>
</evidence>
<dbReference type="KEGG" id="shx:MS3_00003690"/>
<evidence type="ECO:0000256" key="6">
    <source>
        <dbReference type="ARBA" id="ARBA00022660"/>
    </source>
</evidence>
<reference evidence="12" key="4">
    <citation type="journal article" date="2022" name="PLoS Pathog.">
        <title>Chromosome-level genome of Schistosoma haematobium underpins genome-wide explorations of molecular variation.</title>
        <authorList>
            <person name="Stroehlein A.J."/>
            <person name="Korhonen P.K."/>
            <person name="Lee V.V."/>
            <person name="Ralph S.A."/>
            <person name="Mentink-Kane M."/>
            <person name="You H."/>
            <person name="McManus D.P."/>
            <person name="Tchuente L.T."/>
            <person name="Stothard J.R."/>
            <person name="Kaur P."/>
            <person name="Dudchenko O."/>
            <person name="Aiden E.L."/>
            <person name="Yang B."/>
            <person name="Yang H."/>
            <person name="Emery A.M."/>
            <person name="Webster B.L."/>
            <person name="Brindley P.J."/>
            <person name="Rollinson D."/>
            <person name="Chang B.C.H."/>
            <person name="Gasser R.B."/>
            <person name="Young N.D."/>
        </authorList>
    </citation>
    <scope>NUCLEOTIDE SEQUENCE</scope>
</reference>
<comment type="similarity">
    <text evidence="4">Belongs to the complex I NDUFS5 subunit family.</text>
</comment>
<comment type="caution">
    <text evidence="12">The sequence shown here is derived from an EMBL/GenBank/DDBJ whole genome shotgun (WGS) entry which is preliminary data.</text>
</comment>
<dbReference type="Pfam" id="PF10200">
    <property type="entry name" value="Ndufs5"/>
    <property type="match status" value="1"/>
</dbReference>
<dbReference type="GO" id="GO:0005743">
    <property type="term" value="C:mitochondrial inner membrane"/>
    <property type="evidence" value="ECO:0007669"/>
    <property type="project" value="UniProtKB-SubCell"/>
</dbReference>
<evidence type="ECO:0000256" key="4">
    <source>
        <dbReference type="ARBA" id="ARBA00007372"/>
    </source>
</evidence>
<comment type="subcellular location">
    <subcellularLocation>
        <location evidence="3">Mitochondrion inner membrane</location>
        <topology evidence="3">Peripheral membrane protein</topology>
    </subcellularLocation>
    <subcellularLocation>
        <location evidence="2">Mitochondrion intermembrane space</location>
    </subcellularLocation>
</comment>
<keyword evidence="8" id="KW-0249">Electron transport</keyword>
<evidence type="ECO:0000256" key="9">
    <source>
        <dbReference type="ARBA" id="ARBA00023128"/>
    </source>
</evidence>
<keyword evidence="5" id="KW-0813">Transport</keyword>
<dbReference type="CTD" id="24590102"/>
<evidence type="ECO:0000256" key="10">
    <source>
        <dbReference type="ARBA" id="ARBA00023136"/>
    </source>
</evidence>
<reference evidence="12" key="1">
    <citation type="journal article" date="2012" name="Nat. Genet.">
        <title>Whole-genome sequence of Schistosoma haematobium.</title>
        <authorList>
            <person name="Young N.D."/>
            <person name="Jex A.R."/>
            <person name="Li B."/>
            <person name="Liu S."/>
            <person name="Yang L."/>
            <person name="Xiong Z."/>
            <person name="Li Y."/>
            <person name="Cantacessi C."/>
            <person name="Hall R.S."/>
            <person name="Xu X."/>
            <person name="Chen F."/>
            <person name="Wu X."/>
            <person name="Zerlotini A."/>
            <person name="Oliveira G."/>
            <person name="Hofmann A."/>
            <person name="Zhang G."/>
            <person name="Fang X."/>
            <person name="Kang Y."/>
            <person name="Campbell B.E."/>
            <person name="Loukas A."/>
            <person name="Ranganathan S."/>
            <person name="Rollinson D."/>
            <person name="Rinaldi G."/>
            <person name="Brindley P.J."/>
            <person name="Yang H."/>
            <person name="Wang J."/>
            <person name="Wang J."/>
            <person name="Gasser R.B."/>
        </authorList>
    </citation>
    <scope>NUCLEOTIDE SEQUENCE</scope>
</reference>
<evidence type="ECO:0000256" key="11">
    <source>
        <dbReference type="ARBA" id="ARBA00023157"/>
    </source>
</evidence>
<sequence>MWLGPDTTTDLKHSKSGSPSLVKPFKVVEVNSLSGLKAGHRSCLLMADEAFVITDQERLDRLNNEAREKRNRDIPFTPDISQPFYNFVEKIFGTEKPYEAGHGFPLTYASGGNFLHRPFLDFPALQMGTSWFTMQNVFSSRFCQIMERDFFRCVARVGLQNTDKHCKIYWEDLLECQNHDKAKKRAVMMKKVREVKKMEPMATLPYSAFKDPDF</sequence>
<name>A0A6A5DBJ7_SCHHA</name>
<keyword evidence="9" id="KW-0496">Mitochondrion</keyword>
<reference evidence="12" key="2">
    <citation type="journal article" date="2019" name="Gigascience">
        <title>High-quality Schistosoma haematobium genome achieved by single-molecule and long-range sequencing.</title>
        <authorList>
            <person name="Stroehlein A.J."/>
            <person name="Korhonen P.K."/>
            <person name="Chong T.M."/>
            <person name="Lim Y.L."/>
            <person name="Chan K.G."/>
            <person name="Webster B."/>
            <person name="Rollinson D."/>
            <person name="Brindley P.J."/>
            <person name="Gasser R.B."/>
            <person name="Young N.D."/>
        </authorList>
    </citation>
    <scope>NUCLEOTIDE SEQUENCE</scope>
</reference>
<dbReference type="GeneID" id="24590102"/>
<dbReference type="OrthoDB" id="6234300at2759"/>
<protein>
    <submittedName>
        <fullName evidence="12">Uncharacterized protein</fullName>
    </submittedName>
</protein>
<gene>
    <name evidence="12" type="ORF">MS3_00003690</name>
</gene>
<dbReference type="Proteomes" id="UP000471633">
    <property type="component" value="Unassembled WGS sequence"/>
</dbReference>
<evidence type="ECO:0000256" key="5">
    <source>
        <dbReference type="ARBA" id="ARBA00022448"/>
    </source>
</evidence>
<evidence type="ECO:0000256" key="7">
    <source>
        <dbReference type="ARBA" id="ARBA00022792"/>
    </source>
</evidence>
<keyword evidence="10" id="KW-0472">Membrane</keyword>
<keyword evidence="13" id="KW-1185">Reference proteome</keyword>
<dbReference type="AlphaFoldDB" id="A0A6A5DBJ7"/>
<keyword evidence="11" id="KW-1015">Disulfide bond</keyword>